<evidence type="ECO:0000256" key="2">
    <source>
        <dbReference type="ARBA" id="ARBA00022692"/>
    </source>
</evidence>
<evidence type="ECO:0000256" key="6">
    <source>
        <dbReference type="ARBA" id="ARBA00022989"/>
    </source>
</evidence>
<feature type="domain" description="Dynamin-type G" evidence="13">
    <location>
        <begin position="261"/>
        <end position="561"/>
    </location>
</feature>
<evidence type="ECO:0000313" key="14">
    <source>
        <dbReference type="EMBL" id="KND86916.1"/>
    </source>
</evidence>
<feature type="region of interest" description="Disordered" evidence="12">
    <location>
        <begin position="1"/>
        <end position="38"/>
    </location>
</feature>
<evidence type="ECO:0000256" key="5">
    <source>
        <dbReference type="ARBA" id="ARBA00022801"/>
    </source>
</evidence>
<dbReference type="Pfam" id="PF00350">
    <property type="entry name" value="Dynamin_N"/>
    <property type="match status" value="1"/>
</dbReference>
<dbReference type="STRING" id="1163406.A0A0L0MYQ5"/>
<keyword evidence="15" id="KW-1185">Reference proteome</keyword>
<dbReference type="EMBL" id="LFRF01000045">
    <property type="protein sequence ID" value="KND86916.1"/>
    <property type="molecule type" value="Genomic_DNA"/>
</dbReference>
<dbReference type="PROSITE" id="PS51718">
    <property type="entry name" value="G_DYNAMIN_2"/>
    <property type="match status" value="1"/>
</dbReference>
<keyword evidence="5" id="KW-0378">Hydrolase</keyword>
<name>A0A0L0MYQ5_TOLOC</name>
<dbReference type="GO" id="GO:0051646">
    <property type="term" value="P:mitochondrion localization"/>
    <property type="evidence" value="ECO:0007669"/>
    <property type="project" value="TreeGrafter"/>
</dbReference>
<dbReference type="SUPFAM" id="SSF52540">
    <property type="entry name" value="P-loop containing nucleoside triphosphate hydrolases"/>
    <property type="match status" value="1"/>
</dbReference>
<dbReference type="GO" id="GO:0008053">
    <property type="term" value="P:mitochondrial fusion"/>
    <property type="evidence" value="ECO:0007669"/>
    <property type="project" value="TreeGrafter"/>
</dbReference>
<feature type="region of interest" description="Disordered" evidence="12">
    <location>
        <begin position="481"/>
        <end position="519"/>
    </location>
</feature>
<dbReference type="OrthoDB" id="9984778at2759"/>
<feature type="region of interest" description="Disordered" evidence="12">
    <location>
        <begin position="158"/>
        <end position="202"/>
    </location>
</feature>
<dbReference type="AlphaFoldDB" id="A0A0L0MYQ5"/>
<organism evidence="14 15">
    <name type="scientific">Tolypocladium ophioglossoides (strain CBS 100239)</name>
    <name type="common">Snaketongue truffleclub</name>
    <name type="synonym">Elaphocordyceps ophioglossoides</name>
    <dbReference type="NCBI Taxonomy" id="1163406"/>
    <lineage>
        <taxon>Eukaryota</taxon>
        <taxon>Fungi</taxon>
        <taxon>Dikarya</taxon>
        <taxon>Ascomycota</taxon>
        <taxon>Pezizomycotina</taxon>
        <taxon>Sordariomycetes</taxon>
        <taxon>Hypocreomycetidae</taxon>
        <taxon>Hypocreales</taxon>
        <taxon>Ophiocordycipitaceae</taxon>
        <taxon>Tolypocladium</taxon>
    </lineage>
</organism>
<keyword evidence="8" id="KW-0496">Mitochondrion</keyword>
<dbReference type="PANTHER" id="PTHR10465:SF0">
    <property type="entry name" value="SARCALUMENIN"/>
    <property type="match status" value="1"/>
</dbReference>
<evidence type="ECO:0000256" key="11">
    <source>
        <dbReference type="ARBA" id="ARBA00048548"/>
    </source>
</evidence>
<comment type="catalytic activity">
    <reaction evidence="11">
        <text>GTP + H2O = GDP + phosphate + H(+)</text>
        <dbReference type="Rhea" id="RHEA:19669"/>
        <dbReference type="ChEBI" id="CHEBI:15377"/>
        <dbReference type="ChEBI" id="CHEBI:15378"/>
        <dbReference type="ChEBI" id="CHEBI:37565"/>
        <dbReference type="ChEBI" id="CHEBI:43474"/>
        <dbReference type="ChEBI" id="CHEBI:58189"/>
    </reaction>
</comment>
<protein>
    <submittedName>
        <fullName evidence="14">Transmembrane GTPase fzo1</fullName>
    </submittedName>
</protein>
<dbReference type="InterPro" id="IPR045063">
    <property type="entry name" value="Dynamin_N"/>
</dbReference>
<evidence type="ECO:0000256" key="12">
    <source>
        <dbReference type="SAM" id="MobiDB-lite"/>
    </source>
</evidence>
<reference evidence="14 15" key="1">
    <citation type="journal article" date="2015" name="BMC Genomics">
        <title>The genome of the truffle-parasite Tolypocladium ophioglossoides and the evolution of antifungal peptaibiotics.</title>
        <authorList>
            <person name="Quandt C.A."/>
            <person name="Bushley K.E."/>
            <person name="Spatafora J.W."/>
        </authorList>
    </citation>
    <scope>NUCLEOTIDE SEQUENCE [LARGE SCALE GENOMIC DNA]</scope>
    <source>
        <strain evidence="14 15">CBS 100239</strain>
    </source>
</reference>
<evidence type="ECO:0000256" key="3">
    <source>
        <dbReference type="ARBA" id="ARBA00022741"/>
    </source>
</evidence>
<evidence type="ECO:0000256" key="7">
    <source>
        <dbReference type="ARBA" id="ARBA00023054"/>
    </source>
</evidence>
<keyword evidence="9" id="KW-0342">GTP-binding</keyword>
<evidence type="ECO:0000256" key="10">
    <source>
        <dbReference type="ARBA" id="ARBA00023136"/>
    </source>
</evidence>
<keyword evidence="10" id="KW-0472">Membrane</keyword>
<evidence type="ECO:0000259" key="13">
    <source>
        <dbReference type="PROSITE" id="PS51718"/>
    </source>
</evidence>
<evidence type="ECO:0000313" key="15">
    <source>
        <dbReference type="Proteomes" id="UP000036947"/>
    </source>
</evidence>
<keyword evidence="3" id="KW-0547">Nucleotide-binding</keyword>
<feature type="compositionally biased region" description="Gly residues" evidence="12">
    <location>
        <begin position="484"/>
        <end position="498"/>
    </location>
</feature>
<dbReference type="Gene3D" id="3.40.50.300">
    <property type="entry name" value="P-loop containing nucleotide triphosphate hydrolases"/>
    <property type="match status" value="1"/>
</dbReference>
<evidence type="ECO:0000256" key="4">
    <source>
        <dbReference type="ARBA" id="ARBA00022787"/>
    </source>
</evidence>
<evidence type="ECO:0000256" key="1">
    <source>
        <dbReference type="ARBA" id="ARBA00004374"/>
    </source>
</evidence>
<dbReference type="Proteomes" id="UP000036947">
    <property type="component" value="Unassembled WGS sequence"/>
</dbReference>
<sequence length="896" mass="99262">MAQNRFASKGKEPMRPEFDTDTDTDARNDSIHAPASRPRYMMVGNGSATEHAARLRNMLDADSGYEGSVAGQEHHATTSSGLTWGVPQNCTQSGAVQLHQLWYNAQRATLNRSILEASDVLQSLQQLNTSWPLHYPSVQQAKSERPFVRPGMSHLHSMMGSLSSSLPDPDYPPALRRSTTSIDNSSAESSRTAESRSTPEPRLVSPRIARDFSILKLDLKIGTLHQAELVHSLERGSIASLLEGKISSSMKHLLSLRERIMDTSSKVLITGDLNAGKSTFCNALLRRKVLPEDQQPCTAIFCEVLDSRENARIEEVHAVHKNATYRRVDESTFDVFSLKELEKIVTDNEAYTQCKVYVKDIRPANESLLNNGVVDIALIDAPGLNSDTTKTTAIFARQEEIDVVVFVVSAANHFTQSAKEFIWAAAAEKTYIFVVVNGYDTIRDKERCQKLILDQVAGLSPRTHKESSELVHFVSSNAIPVGVGRPGGSGNGSSGGGGRGDDPDNHGESRSEDNDKARDFETLEQSLRRFVLEKRARSKLAPVRTYLLNILNDVHTLASVNEEVAQSETERVTKELKELEPQIKSSWKTRSEVGEKIDRNIEDTCREVYNQTRAALNTAVTQVGKTTYDVPYPGVLGAFQYADDLTKAMLSHVADAVTSCEEYARCRTAQGVNTIKQLGLIHTGDELQNLQFRPDVMFRRKRDTLVRQLDISIGVWDFVDWSVLLQRQEKVVGSGVALTVAGTVVSRMMGMNTWVDQALTTTRVLSNANTRQLILPGIFIVAIAASAFVLQQIPNSLHPRLASKISAQLSDLDYVHTNSSRISSSVRKVLRFPADNIRENLDQSVKDLAKRRDEAVKAKTESVQVNKDLRELVGKSQQQRSKVEAVNLDAPPPNVH</sequence>
<keyword evidence="7" id="KW-0175">Coiled coil</keyword>
<keyword evidence="6" id="KW-1133">Transmembrane helix</keyword>
<keyword evidence="2 14" id="KW-0812">Transmembrane</keyword>
<dbReference type="InterPro" id="IPR027417">
    <property type="entry name" value="P-loop_NTPase"/>
</dbReference>
<feature type="compositionally biased region" description="Basic and acidic residues" evidence="12">
    <location>
        <begin position="9"/>
        <end position="30"/>
    </location>
</feature>
<keyword evidence="4" id="KW-1000">Mitochondrion outer membrane</keyword>
<dbReference type="PANTHER" id="PTHR10465">
    <property type="entry name" value="TRANSMEMBRANE GTPASE FZO1"/>
    <property type="match status" value="1"/>
</dbReference>
<comment type="caution">
    <text evidence="14">The sequence shown here is derived from an EMBL/GenBank/DDBJ whole genome shotgun (WGS) entry which is preliminary data.</text>
</comment>
<dbReference type="FunFam" id="3.40.50.300:FF:000638">
    <property type="entry name" value="Transmembrane GTPase Fzo1, putative"/>
    <property type="match status" value="1"/>
</dbReference>
<dbReference type="GO" id="GO:0005741">
    <property type="term" value="C:mitochondrial outer membrane"/>
    <property type="evidence" value="ECO:0007669"/>
    <property type="project" value="UniProtKB-SubCell"/>
</dbReference>
<dbReference type="InterPro" id="IPR027094">
    <property type="entry name" value="Mitofusin_fam"/>
</dbReference>
<evidence type="ECO:0000256" key="8">
    <source>
        <dbReference type="ARBA" id="ARBA00023128"/>
    </source>
</evidence>
<proteinExistence type="predicted"/>
<feature type="compositionally biased region" description="Basic and acidic residues" evidence="12">
    <location>
        <begin position="499"/>
        <end position="519"/>
    </location>
</feature>
<comment type="subcellular location">
    <subcellularLocation>
        <location evidence="1">Mitochondrion outer membrane</location>
        <topology evidence="1">Multi-pass membrane protein</topology>
    </subcellularLocation>
</comment>
<gene>
    <name evidence="14" type="ORF">TOPH_08433</name>
</gene>
<dbReference type="InterPro" id="IPR030381">
    <property type="entry name" value="G_DYNAMIN_dom"/>
</dbReference>
<dbReference type="GO" id="GO:0003924">
    <property type="term" value="F:GTPase activity"/>
    <property type="evidence" value="ECO:0007669"/>
    <property type="project" value="InterPro"/>
</dbReference>
<evidence type="ECO:0000256" key="9">
    <source>
        <dbReference type="ARBA" id="ARBA00023134"/>
    </source>
</evidence>
<accession>A0A0L0MYQ5</accession>
<dbReference type="GO" id="GO:0005525">
    <property type="term" value="F:GTP binding"/>
    <property type="evidence" value="ECO:0007669"/>
    <property type="project" value="UniProtKB-KW"/>
</dbReference>